<gene>
    <name evidence="1" type="ORF">Rhe02_84610</name>
</gene>
<reference evidence="1" key="1">
    <citation type="submission" date="2021-01" db="EMBL/GenBank/DDBJ databases">
        <title>Whole genome shotgun sequence of Rhizocola hellebori NBRC 109834.</title>
        <authorList>
            <person name="Komaki H."/>
            <person name="Tamura T."/>
        </authorList>
    </citation>
    <scope>NUCLEOTIDE SEQUENCE</scope>
    <source>
        <strain evidence="1">NBRC 109834</strain>
    </source>
</reference>
<keyword evidence="2" id="KW-1185">Reference proteome</keyword>
<dbReference type="InterPro" id="IPR011059">
    <property type="entry name" value="Metal-dep_hydrolase_composite"/>
</dbReference>
<dbReference type="EMBL" id="BONY01000093">
    <property type="protein sequence ID" value="GIH10394.1"/>
    <property type="molecule type" value="Genomic_DNA"/>
</dbReference>
<dbReference type="PANTHER" id="PTHR43135">
    <property type="entry name" value="ALPHA-D-RIBOSE 1-METHYLPHOSPHONATE 5-TRIPHOSPHATE DIPHOSPHATASE"/>
    <property type="match status" value="1"/>
</dbReference>
<accession>A0A8J3QG53</accession>
<organism evidence="1 2">
    <name type="scientific">Rhizocola hellebori</name>
    <dbReference type="NCBI Taxonomy" id="1392758"/>
    <lineage>
        <taxon>Bacteria</taxon>
        <taxon>Bacillati</taxon>
        <taxon>Actinomycetota</taxon>
        <taxon>Actinomycetes</taxon>
        <taxon>Micromonosporales</taxon>
        <taxon>Micromonosporaceae</taxon>
        <taxon>Rhizocola</taxon>
    </lineage>
</organism>
<dbReference type="SUPFAM" id="SSF51338">
    <property type="entry name" value="Composite domain of metallo-dependent hydrolases"/>
    <property type="match status" value="1"/>
</dbReference>
<evidence type="ECO:0008006" key="3">
    <source>
        <dbReference type="Google" id="ProtNLM"/>
    </source>
</evidence>
<dbReference type="GO" id="GO:0016810">
    <property type="term" value="F:hydrolase activity, acting on carbon-nitrogen (but not peptide) bonds"/>
    <property type="evidence" value="ECO:0007669"/>
    <property type="project" value="InterPro"/>
</dbReference>
<evidence type="ECO:0000313" key="1">
    <source>
        <dbReference type="EMBL" id="GIH10394.1"/>
    </source>
</evidence>
<comment type="caution">
    <text evidence="1">The sequence shown here is derived from an EMBL/GenBank/DDBJ whole genome shotgun (WGS) entry which is preliminary data.</text>
</comment>
<dbReference type="Gene3D" id="3.20.20.140">
    <property type="entry name" value="Metal-dependent hydrolases"/>
    <property type="match status" value="1"/>
</dbReference>
<dbReference type="PANTHER" id="PTHR43135:SF3">
    <property type="entry name" value="ALPHA-D-RIBOSE 1-METHYLPHOSPHONATE 5-TRIPHOSPHATE DIPHOSPHATASE"/>
    <property type="match status" value="1"/>
</dbReference>
<dbReference type="Proteomes" id="UP000612899">
    <property type="component" value="Unassembled WGS sequence"/>
</dbReference>
<dbReference type="AlphaFoldDB" id="A0A8J3QG53"/>
<sequence>MLAIRAAGLFDGFSETAVEQPVVLLDNGKIVSVQPHGEPPSHTEVVDLGDAWLMPGMIDAHLHLCFDASADPVAALA</sequence>
<dbReference type="RefSeq" id="WP_203914110.1">
    <property type="nucleotide sequence ID" value="NZ_BONY01000093.1"/>
</dbReference>
<evidence type="ECO:0000313" key="2">
    <source>
        <dbReference type="Proteomes" id="UP000612899"/>
    </source>
</evidence>
<dbReference type="Gene3D" id="2.30.40.10">
    <property type="entry name" value="Urease, subunit C, domain 1"/>
    <property type="match status" value="1"/>
</dbReference>
<dbReference type="InterPro" id="IPR051781">
    <property type="entry name" value="Metallo-dep_Hydrolase"/>
</dbReference>
<proteinExistence type="predicted"/>
<protein>
    <recommendedName>
        <fullName evidence="3">Amidohydrolase family protein</fullName>
    </recommendedName>
</protein>
<name>A0A8J3QG53_9ACTN</name>